<gene>
    <name evidence="2" type="ORF">L613_000200000320</name>
</gene>
<dbReference type="PANTHER" id="PTHR43657:SF1">
    <property type="entry name" value="ALTERED INHERITANCE OF MITOCHONDRIA PROTEIN 24, MITOCHONDRIAL"/>
    <property type="match status" value="1"/>
</dbReference>
<organism evidence="2 3">
    <name type="scientific">Pseudoxanthomonas taiwanensis J19</name>
    <dbReference type="NCBI Taxonomy" id="935569"/>
    <lineage>
        <taxon>Bacteria</taxon>
        <taxon>Pseudomonadati</taxon>
        <taxon>Pseudomonadota</taxon>
        <taxon>Gammaproteobacteria</taxon>
        <taxon>Lysobacterales</taxon>
        <taxon>Lysobacteraceae</taxon>
        <taxon>Pseudoxanthomonas</taxon>
    </lineage>
</organism>
<dbReference type="SUPFAM" id="SSF51219">
    <property type="entry name" value="TRAP-like"/>
    <property type="match status" value="1"/>
</dbReference>
<dbReference type="NCBIfam" id="TIGR00266">
    <property type="entry name" value="TIGR00266 family protein"/>
    <property type="match status" value="1"/>
</dbReference>
<reference evidence="2 3" key="1">
    <citation type="submission" date="2019-07" db="EMBL/GenBank/DDBJ databases">
        <title>Genome sequencing of lignin-degrading bacterial isolates.</title>
        <authorList>
            <person name="Gladden J."/>
        </authorList>
    </citation>
    <scope>NUCLEOTIDE SEQUENCE [LARGE SCALE GENOMIC DNA]</scope>
    <source>
        <strain evidence="2 3">J19</strain>
    </source>
</reference>
<dbReference type="OrthoDB" id="9779518at2"/>
<name>A0A562DZN2_9GAMM</name>
<evidence type="ECO:0000313" key="3">
    <source>
        <dbReference type="Proteomes" id="UP000321583"/>
    </source>
</evidence>
<dbReference type="RefSeq" id="WP_028914313.1">
    <property type="nucleotide sequence ID" value="NZ_VLJS01000047.1"/>
</dbReference>
<dbReference type="Gene3D" id="3.60.160.10">
    <property type="entry name" value="Mitochondrial biogenesis AIM24"/>
    <property type="match status" value="1"/>
</dbReference>
<dbReference type="EMBL" id="VLJS01000047">
    <property type="protein sequence ID" value="TWH15076.1"/>
    <property type="molecule type" value="Genomic_DNA"/>
</dbReference>
<dbReference type="InterPro" id="IPR036983">
    <property type="entry name" value="AIM24_sf"/>
</dbReference>
<dbReference type="InterPro" id="IPR002838">
    <property type="entry name" value="AIM24"/>
</dbReference>
<accession>A0A562DZN2</accession>
<keyword evidence="3" id="KW-1185">Reference proteome</keyword>
<dbReference type="Proteomes" id="UP000321583">
    <property type="component" value="Unassembled WGS sequence"/>
</dbReference>
<protein>
    <submittedName>
        <fullName evidence="2">Uncharacterized protein (TIGR00266 family)</fullName>
    </submittedName>
</protein>
<sequence>MTQWYLHDPASNRRLGPMDTDSARAEAARNPGLLAWREGMGDWLPVRNLAELVDGVPGDPAATPPPLPRNAGRGRADEIEFRIHGQEMQFVEIELDPGESAIAEAGALMFKDAAVQMDTLFGDGSHRGQGGGFMDKLLAAGKRVITGESLFTTMFTHTGSGKAKVAFAAPYPGTVLAMKLDEHGGRIICQKDSFLAGARGVQVGVHFQRRILTGLFGGEGFIMQKLEGDGWVFIHAGGCVVERELAAGERIDVDTGCVVGYHASVSMDVRPVGGIKSMLFGGEGVFLATLTGPGKVWLQSLPFSRLAGRMLQAAPQAGGHNRGEGSVLGGLGRILDGDNRF</sequence>
<evidence type="ECO:0000313" key="2">
    <source>
        <dbReference type="EMBL" id="TWH15076.1"/>
    </source>
</evidence>
<dbReference type="Pfam" id="PF01987">
    <property type="entry name" value="AIM24"/>
    <property type="match status" value="1"/>
</dbReference>
<feature type="domain" description="GYF" evidence="1">
    <location>
        <begin position="4"/>
        <end position="52"/>
    </location>
</feature>
<proteinExistence type="predicted"/>
<evidence type="ECO:0000259" key="1">
    <source>
        <dbReference type="Pfam" id="PF14237"/>
    </source>
</evidence>
<dbReference type="PANTHER" id="PTHR43657">
    <property type="entry name" value="TRYPTOPHAN RNA-BINDING ATTENUATOR PROTEIN-LIKE PROTEIN"/>
    <property type="match status" value="1"/>
</dbReference>
<comment type="caution">
    <text evidence="2">The sequence shown here is derived from an EMBL/GenBank/DDBJ whole genome shotgun (WGS) entry which is preliminary data.</text>
</comment>
<dbReference type="Pfam" id="PF14237">
    <property type="entry name" value="GYF_2"/>
    <property type="match status" value="1"/>
</dbReference>
<dbReference type="InterPro" id="IPR025640">
    <property type="entry name" value="GYF_2"/>
</dbReference>
<dbReference type="InterPro" id="IPR016031">
    <property type="entry name" value="Trp_RNA-bd_attenuator-like_dom"/>
</dbReference>
<dbReference type="AlphaFoldDB" id="A0A562DZN2"/>